<feature type="region of interest" description="Disordered" evidence="1">
    <location>
        <begin position="44"/>
        <end position="83"/>
    </location>
</feature>
<evidence type="ECO:0000256" key="1">
    <source>
        <dbReference type="SAM" id="MobiDB-lite"/>
    </source>
</evidence>
<reference evidence="2" key="1">
    <citation type="submission" date="2021-06" db="EMBL/GenBank/DDBJ databases">
        <authorList>
            <person name="Kallberg Y."/>
            <person name="Tangrot J."/>
            <person name="Rosling A."/>
        </authorList>
    </citation>
    <scope>NUCLEOTIDE SEQUENCE</scope>
    <source>
        <strain evidence="2">AZ414A</strain>
    </source>
</reference>
<organism evidence="2 3">
    <name type="scientific">Diversispora eburnea</name>
    <dbReference type="NCBI Taxonomy" id="1213867"/>
    <lineage>
        <taxon>Eukaryota</taxon>
        <taxon>Fungi</taxon>
        <taxon>Fungi incertae sedis</taxon>
        <taxon>Mucoromycota</taxon>
        <taxon>Glomeromycotina</taxon>
        <taxon>Glomeromycetes</taxon>
        <taxon>Diversisporales</taxon>
        <taxon>Diversisporaceae</taxon>
        <taxon>Diversispora</taxon>
    </lineage>
</organism>
<proteinExistence type="predicted"/>
<comment type="caution">
    <text evidence="2">The sequence shown here is derived from an EMBL/GenBank/DDBJ whole genome shotgun (WGS) entry which is preliminary data.</text>
</comment>
<name>A0A9N8V3E3_9GLOM</name>
<keyword evidence="3" id="KW-1185">Reference proteome</keyword>
<evidence type="ECO:0000313" key="2">
    <source>
        <dbReference type="EMBL" id="CAG8436163.1"/>
    </source>
</evidence>
<evidence type="ECO:0000313" key="3">
    <source>
        <dbReference type="Proteomes" id="UP000789706"/>
    </source>
</evidence>
<dbReference type="EMBL" id="CAJVPK010000036">
    <property type="protein sequence ID" value="CAG8436163.1"/>
    <property type="molecule type" value="Genomic_DNA"/>
</dbReference>
<dbReference type="Proteomes" id="UP000789706">
    <property type="component" value="Unassembled WGS sequence"/>
</dbReference>
<dbReference type="OrthoDB" id="2322496at2759"/>
<protein>
    <submittedName>
        <fullName evidence="2">9490_t:CDS:1</fullName>
    </submittedName>
</protein>
<dbReference type="AlphaFoldDB" id="A0A9N8V3E3"/>
<sequence length="163" mass="18921">MANISTFEPKFFKLIDFELICETRNFSLPDYILTSQIRINRVRSNTRTSTRQPAAKTIKKTNNGNGEGSYRPYPSRKRRTGRQLDDEKIKALPAFLESLFSKQTMPSTLVEGVYKLKEEEVINSFIDRTHQNDFSNWVDMLFAASKEIEENDVKEIISIFNDV</sequence>
<accession>A0A9N8V3E3</accession>
<gene>
    <name evidence="2" type="ORF">DEBURN_LOCUS974</name>
</gene>